<dbReference type="OrthoDB" id="10069752at2759"/>
<reference evidence="1" key="2">
    <citation type="submission" date="2022-10" db="EMBL/GenBank/DDBJ databases">
        <authorList>
            <consortium name="ENA_rothamsted_submissions"/>
            <consortium name="culmorum"/>
            <person name="King R."/>
        </authorList>
    </citation>
    <scope>NUCLEOTIDE SEQUENCE</scope>
</reference>
<sequence length="548" mass="61195">MEEIYFLIENSEECQLSFEQLRSAVSGVVPSNDTIKSKLRDKYADRIIIAVGVGWRDATICFNDVGFKILKSWYDDKKADESDERVRIVQAAAKIIRQDVQKNVYDTTVYPPGNNFLKEAASCVPPTLRVFLETLIMKKADNVNKQRKCISIAHSIISAIRPTSFVSSIMNSVALFVYRRFASKKLVNLLSSLGFSASYHSAQQLEMSAINHIQPDTDTSFLQFVFDNADFNVRTLDGLNTFHSMGGIKSVPSESTTGSEHEKPIPRLTKVPPAETVGELGVIPLRTYQKSQGGLRNVIVEDLTNIVKKTDQLTAFDTLWLAAKWLNIKCVPEWKGFMHSITKGLGSKKTEVIPIPFINSPPSDENTIHTALQYAGSLCEKANQKHTIVTFDQPLYMKAREIVAAAGPDSLLSKCIVRLGGFHLLMSYIGCIGYLMNGSGLQDLMCTIYAPISVEKMLQGKAFARAVRALLLIHRALANMILEHIDVNQEELEVIKHFTENMLDESPSLCELQQNVQLLSLTEKLQTQLTKLKENGPTATLWVQLFSI</sequence>
<dbReference type="AlphaFoldDB" id="A0A9N9X4X6"/>
<dbReference type="EMBL" id="OU896713">
    <property type="protein sequence ID" value="CAG9823916.1"/>
    <property type="molecule type" value="Genomic_DNA"/>
</dbReference>
<name>A0A9N9X4X6_PHACE</name>
<organism evidence="1 2">
    <name type="scientific">Phaedon cochleariae</name>
    <name type="common">Mustard beetle</name>
    <dbReference type="NCBI Taxonomy" id="80249"/>
    <lineage>
        <taxon>Eukaryota</taxon>
        <taxon>Metazoa</taxon>
        <taxon>Ecdysozoa</taxon>
        <taxon>Arthropoda</taxon>
        <taxon>Hexapoda</taxon>
        <taxon>Insecta</taxon>
        <taxon>Pterygota</taxon>
        <taxon>Neoptera</taxon>
        <taxon>Endopterygota</taxon>
        <taxon>Coleoptera</taxon>
        <taxon>Polyphaga</taxon>
        <taxon>Cucujiformia</taxon>
        <taxon>Chrysomeloidea</taxon>
        <taxon>Chrysomelidae</taxon>
        <taxon>Chrysomelinae</taxon>
        <taxon>Chrysomelini</taxon>
        <taxon>Phaedon</taxon>
    </lineage>
</organism>
<evidence type="ECO:0000313" key="1">
    <source>
        <dbReference type="EMBL" id="CAG9823916.1"/>
    </source>
</evidence>
<dbReference type="PANTHER" id="PTHR46704">
    <property type="entry name" value="CXC DOMAIN-CONTAINING PROTEIN-RELATED"/>
    <property type="match status" value="1"/>
</dbReference>
<gene>
    <name evidence="1" type="ORF">PHAECO_LOCUS11035</name>
</gene>
<evidence type="ECO:0000313" key="2">
    <source>
        <dbReference type="Proteomes" id="UP001153737"/>
    </source>
</evidence>
<dbReference type="Proteomes" id="UP001153737">
    <property type="component" value="Chromosome 7"/>
</dbReference>
<proteinExistence type="predicted"/>
<keyword evidence="2" id="KW-1185">Reference proteome</keyword>
<protein>
    <submittedName>
        <fullName evidence="1">Uncharacterized protein</fullName>
    </submittedName>
</protein>
<reference evidence="1" key="1">
    <citation type="submission" date="2022-01" db="EMBL/GenBank/DDBJ databases">
        <authorList>
            <person name="King R."/>
        </authorList>
    </citation>
    <scope>NUCLEOTIDE SEQUENCE</scope>
</reference>
<dbReference type="PANTHER" id="PTHR46704:SF9">
    <property type="entry name" value="BHLH DOMAIN-CONTAINING PROTEIN"/>
    <property type="match status" value="1"/>
</dbReference>
<accession>A0A9N9X4X6</accession>